<evidence type="ECO:0000313" key="2">
    <source>
        <dbReference type="Proteomes" id="UP000010433"/>
    </source>
</evidence>
<sequence length="407" mass="46170">MVACSEHTESAPRTELSLKDPRYTLGNSVGDSVKIAVVTEGKALSKVRIPFRLSSKSGAVLNEDYTISDSAFTLNQGDSIAYLVVKRKAETDQKTFLLTLLPTEGVKLGALNYIQVELEGYNIYSFLDRSDELTMSREYTVKLTTPQGKKFSYAKDTRLEVEVDPLSTAVEGEHFQFTRRRKYVQFKAGKDEGTVSLTFMKVENGKDHIVLRVADKYKLKPGAYPTINIRIVGYNEFNGTWKFHSVYNKNWWKSDWGQNTDVLIDSVGTDRFTLAGTALGGYDFTPHFTGKLKNYFTSACRAEFKGERINLLQEAGGNPPPRISLSEYEFQTINVAFSDTQSNIRKALVGMRMVRDEKGERMLEISLYDYEPVEPAWADVLKSMKMYQTEPPYMLDGPIRIRFTRVP</sequence>
<dbReference type="Proteomes" id="UP000010433">
    <property type="component" value="Unassembled WGS sequence"/>
</dbReference>
<gene>
    <name evidence="1" type="ORF">HMPREF9151_02173</name>
</gene>
<organism evidence="1 2">
    <name type="scientific">Hoylesella saccharolytica F0055</name>
    <dbReference type="NCBI Taxonomy" id="1127699"/>
    <lineage>
        <taxon>Bacteria</taxon>
        <taxon>Pseudomonadati</taxon>
        <taxon>Bacteroidota</taxon>
        <taxon>Bacteroidia</taxon>
        <taxon>Bacteroidales</taxon>
        <taxon>Prevotellaceae</taxon>
        <taxon>Hoylesella</taxon>
    </lineage>
</organism>
<evidence type="ECO:0000313" key="1">
    <source>
        <dbReference type="EMBL" id="EKX97255.1"/>
    </source>
</evidence>
<proteinExistence type="predicted"/>
<keyword evidence="2" id="KW-1185">Reference proteome</keyword>
<protein>
    <recommendedName>
        <fullName evidence="3">Calx-beta domain-containing protein</fullName>
    </recommendedName>
</protein>
<dbReference type="HOGENOM" id="CLU_054556_0_0_10"/>
<comment type="caution">
    <text evidence="1">The sequence shown here is derived from an EMBL/GenBank/DDBJ whole genome shotgun (WGS) entry which is preliminary data.</text>
</comment>
<dbReference type="EMBL" id="AMEP01000142">
    <property type="protein sequence ID" value="EKX97255.1"/>
    <property type="molecule type" value="Genomic_DNA"/>
</dbReference>
<name>L1N1M2_9BACT</name>
<evidence type="ECO:0008006" key="3">
    <source>
        <dbReference type="Google" id="ProtNLM"/>
    </source>
</evidence>
<dbReference type="PATRIC" id="fig|1127699.3.peg.1985"/>
<accession>L1N1M2</accession>
<dbReference type="AlphaFoldDB" id="L1N1M2"/>
<reference evidence="1 2" key="1">
    <citation type="submission" date="2012-05" db="EMBL/GenBank/DDBJ databases">
        <authorList>
            <person name="Weinstock G."/>
            <person name="Sodergren E."/>
            <person name="Lobos E.A."/>
            <person name="Fulton L."/>
            <person name="Fulton R."/>
            <person name="Courtney L."/>
            <person name="Fronick C."/>
            <person name="O'Laughlin M."/>
            <person name="Godfrey J."/>
            <person name="Wilson R.M."/>
            <person name="Miner T."/>
            <person name="Farmer C."/>
            <person name="Delehaunty K."/>
            <person name="Cordes M."/>
            <person name="Minx P."/>
            <person name="Tomlinson C."/>
            <person name="Chen J."/>
            <person name="Wollam A."/>
            <person name="Pepin K.H."/>
            <person name="Bhonagiri V."/>
            <person name="Zhang X."/>
            <person name="Suruliraj S."/>
            <person name="Warren W."/>
            <person name="Mitreva M."/>
            <person name="Mardis E.R."/>
            <person name="Wilson R.K."/>
        </authorList>
    </citation>
    <scope>NUCLEOTIDE SEQUENCE [LARGE SCALE GENOMIC DNA]</scope>
    <source>
        <strain evidence="1 2">F0055</strain>
    </source>
</reference>
<dbReference type="STRING" id="1127699.HMPREF9151_02173"/>